<name>A0AAV9XEC3_9PEZI</name>
<keyword evidence="3" id="KW-1185">Reference proteome</keyword>
<proteinExistence type="predicted"/>
<evidence type="ECO:0000313" key="3">
    <source>
        <dbReference type="Proteomes" id="UP001365542"/>
    </source>
</evidence>
<reference evidence="2 3" key="1">
    <citation type="submission" date="2019-10" db="EMBL/GenBank/DDBJ databases">
        <authorList>
            <person name="Palmer J.M."/>
        </authorList>
    </citation>
    <scope>NUCLEOTIDE SEQUENCE [LARGE SCALE GENOMIC DNA]</scope>
    <source>
        <strain evidence="2 3">TWF694</strain>
    </source>
</reference>
<dbReference type="EMBL" id="JAVHJO010000005">
    <property type="protein sequence ID" value="KAK6540253.1"/>
    <property type="molecule type" value="Genomic_DNA"/>
</dbReference>
<organism evidence="2 3">
    <name type="scientific">Orbilia ellipsospora</name>
    <dbReference type="NCBI Taxonomy" id="2528407"/>
    <lineage>
        <taxon>Eukaryota</taxon>
        <taxon>Fungi</taxon>
        <taxon>Dikarya</taxon>
        <taxon>Ascomycota</taxon>
        <taxon>Pezizomycotina</taxon>
        <taxon>Orbiliomycetes</taxon>
        <taxon>Orbiliales</taxon>
        <taxon>Orbiliaceae</taxon>
        <taxon>Orbilia</taxon>
    </lineage>
</organism>
<gene>
    <name evidence="2" type="ORF">TWF694_009068</name>
</gene>
<feature type="compositionally biased region" description="Acidic residues" evidence="1">
    <location>
        <begin position="147"/>
        <end position="161"/>
    </location>
</feature>
<dbReference type="AlphaFoldDB" id="A0AAV9XEC3"/>
<protein>
    <submittedName>
        <fullName evidence="2">Uncharacterized protein</fullName>
    </submittedName>
</protein>
<evidence type="ECO:0000313" key="2">
    <source>
        <dbReference type="EMBL" id="KAK6540253.1"/>
    </source>
</evidence>
<feature type="region of interest" description="Disordered" evidence="1">
    <location>
        <begin position="102"/>
        <end position="174"/>
    </location>
</feature>
<accession>A0AAV9XEC3</accession>
<feature type="compositionally biased region" description="Acidic residues" evidence="1">
    <location>
        <begin position="117"/>
        <end position="134"/>
    </location>
</feature>
<sequence>MVVDPASAYIIAQVVIGGLKLAANSTGLKRIFRRIVSWLQERLLRMRIKLREYLAIINANPNREITKLADRIRVDSKTRQLAEKYAKKVCARQGVTNFANLPRASGRNRIPASGYDTGDDGGDDDDYGGSDADSDWGYSDGDYGPDNYEDSDSDDSTDDYSDSSSYSDSDDYSD</sequence>
<comment type="caution">
    <text evidence="2">The sequence shown here is derived from an EMBL/GenBank/DDBJ whole genome shotgun (WGS) entry which is preliminary data.</text>
</comment>
<evidence type="ECO:0000256" key="1">
    <source>
        <dbReference type="SAM" id="MobiDB-lite"/>
    </source>
</evidence>
<feature type="compositionally biased region" description="Low complexity" evidence="1">
    <location>
        <begin position="135"/>
        <end position="146"/>
    </location>
</feature>
<dbReference type="Proteomes" id="UP001365542">
    <property type="component" value="Unassembled WGS sequence"/>
</dbReference>